<dbReference type="SUPFAM" id="SSF53383">
    <property type="entry name" value="PLP-dependent transferases"/>
    <property type="match status" value="1"/>
</dbReference>
<dbReference type="InterPro" id="IPR051446">
    <property type="entry name" value="HTH_trans_reg/aminotransferase"/>
</dbReference>
<dbReference type="GO" id="GO:0030170">
    <property type="term" value="F:pyridoxal phosphate binding"/>
    <property type="evidence" value="ECO:0007669"/>
    <property type="project" value="InterPro"/>
</dbReference>
<dbReference type="Pfam" id="PF00155">
    <property type="entry name" value="Aminotran_1_2"/>
    <property type="match status" value="1"/>
</dbReference>
<evidence type="ECO:0000256" key="4">
    <source>
        <dbReference type="ARBA" id="ARBA00023125"/>
    </source>
</evidence>
<accession>A0A2P9ANG9</accession>
<reference evidence="8" key="1">
    <citation type="submission" date="2016-12" db="EMBL/GenBank/DDBJ databases">
        <authorList>
            <person name="Brunel B."/>
        </authorList>
    </citation>
    <scope>NUCLEOTIDE SEQUENCE [LARGE SCALE GENOMIC DNA]</scope>
</reference>
<evidence type="ECO:0000256" key="3">
    <source>
        <dbReference type="ARBA" id="ARBA00023015"/>
    </source>
</evidence>
<feature type="domain" description="HTH gntR-type" evidence="6">
    <location>
        <begin position="14"/>
        <end position="82"/>
    </location>
</feature>
<evidence type="ECO:0000256" key="5">
    <source>
        <dbReference type="ARBA" id="ARBA00023163"/>
    </source>
</evidence>
<comment type="similarity">
    <text evidence="1">In the C-terminal section; belongs to the class-I pyridoxal-phosphate-dependent aminotransferase family.</text>
</comment>
<dbReference type="InterPro" id="IPR000524">
    <property type="entry name" value="Tscrpt_reg_HTH_GntR"/>
</dbReference>
<evidence type="ECO:0000313" key="8">
    <source>
        <dbReference type="Proteomes" id="UP000245698"/>
    </source>
</evidence>
<dbReference type="CDD" id="cd07377">
    <property type="entry name" value="WHTH_GntR"/>
    <property type="match status" value="1"/>
</dbReference>
<dbReference type="Gene3D" id="3.90.1150.10">
    <property type="entry name" value="Aspartate Aminotransferase, domain 1"/>
    <property type="match status" value="1"/>
</dbReference>
<dbReference type="EMBL" id="FUIG01000038">
    <property type="protein sequence ID" value="SJM32672.1"/>
    <property type="molecule type" value="Genomic_DNA"/>
</dbReference>
<dbReference type="CDD" id="cd00609">
    <property type="entry name" value="AAT_like"/>
    <property type="match status" value="1"/>
</dbReference>
<dbReference type="GO" id="GO:0003677">
    <property type="term" value="F:DNA binding"/>
    <property type="evidence" value="ECO:0007669"/>
    <property type="project" value="UniProtKB-KW"/>
</dbReference>
<gene>
    <name evidence="7" type="ORF">BQ8482_300043</name>
</gene>
<keyword evidence="3" id="KW-0805">Transcription regulation</keyword>
<dbReference type="InterPro" id="IPR036388">
    <property type="entry name" value="WH-like_DNA-bd_sf"/>
</dbReference>
<dbReference type="InterPro" id="IPR015422">
    <property type="entry name" value="PyrdxlP-dep_Trfase_small"/>
</dbReference>
<dbReference type="InterPro" id="IPR004839">
    <property type="entry name" value="Aminotransferase_I/II_large"/>
</dbReference>
<dbReference type="GO" id="GO:0003700">
    <property type="term" value="F:DNA-binding transcription factor activity"/>
    <property type="evidence" value="ECO:0007669"/>
    <property type="project" value="InterPro"/>
</dbReference>
<evidence type="ECO:0000259" key="6">
    <source>
        <dbReference type="PROSITE" id="PS50949"/>
    </source>
</evidence>
<organism evidence="7 8">
    <name type="scientific">Mesorhizobium delmotii</name>
    <dbReference type="NCBI Taxonomy" id="1631247"/>
    <lineage>
        <taxon>Bacteria</taxon>
        <taxon>Pseudomonadati</taxon>
        <taxon>Pseudomonadota</taxon>
        <taxon>Alphaproteobacteria</taxon>
        <taxon>Hyphomicrobiales</taxon>
        <taxon>Phyllobacteriaceae</taxon>
        <taxon>Mesorhizobium</taxon>
    </lineage>
</organism>
<keyword evidence="8" id="KW-1185">Reference proteome</keyword>
<evidence type="ECO:0000313" key="7">
    <source>
        <dbReference type="EMBL" id="SJM32672.1"/>
    </source>
</evidence>
<keyword evidence="2" id="KW-0663">Pyridoxal phosphate</keyword>
<dbReference type="SUPFAM" id="SSF46785">
    <property type="entry name" value="Winged helix' DNA-binding domain"/>
    <property type="match status" value="1"/>
</dbReference>
<dbReference type="Proteomes" id="UP000245698">
    <property type="component" value="Unassembled WGS sequence"/>
</dbReference>
<evidence type="ECO:0000256" key="1">
    <source>
        <dbReference type="ARBA" id="ARBA00005384"/>
    </source>
</evidence>
<dbReference type="Pfam" id="PF00392">
    <property type="entry name" value="GntR"/>
    <property type="match status" value="1"/>
</dbReference>
<proteinExistence type="inferred from homology"/>
<dbReference type="PANTHER" id="PTHR46577">
    <property type="entry name" value="HTH-TYPE TRANSCRIPTIONAL REGULATORY PROTEIN GABR"/>
    <property type="match status" value="1"/>
</dbReference>
<dbReference type="Gene3D" id="1.10.10.10">
    <property type="entry name" value="Winged helix-like DNA-binding domain superfamily/Winged helix DNA-binding domain"/>
    <property type="match status" value="1"/>
</dbReference>
<protein>
    <submittedName>
        <fullName evidence="7">Putative Uncharacterized HTH-type transcriptional regulator RHOS4_30730</fullName>
    </submittedName>
</protein>
<dbReference type="Gene3D" id="3.40.640.10">
    <property type="entry name" value="Type I PLP-dependent aspartate aminotransferase-like (Major domain)"/>
    <property type="match status" value="1"/>
</dbReference>
<dbReference type="InterPro" id="IPR015424">
    <property type="entry name" value="PyrdxlP-dep_Trfase"/>
</dbReference>
<dbReference type="PANTHER" id="PTHR46577:SF1">
    <property type="entry name" value="HTH-TYPE TRANSCRIPTIONAL REGULATORY PROTEIN GABR"/>
    <property type="match status" value="1"/>
</dbReference>
<dbReference type="InterPro" id="IPR036390">
    <property type="entry name" value="WH_DNA-bd_sf"/>
</dbReference>
<dbReference type="AlphaFoldDB" id="A0A2P9ANG9"/>
<evidence type="ECO:0000256" key="2">
    <source>
        <dbReference type="ARBA" id="ARBA00022898"/>
    </source>
</evidence>
<dbReference type="PROSITE" id="PS50949">
    <property type="entry name" value="HTH_GNTR"/>
    <property type="match status" value="1"/>
</dbReference>
<name>A0A2P9ANG9_9HYPH</name>
<keyword evidence="5" id="KW-0804">Transcription</keyword>
<keyword evidence="4" id="KW-0238">DNA-binding</keyword>
<sequence>MVSNWIPDLGSGSQHRYRALAEAIRDAIQADVLKPGDKLPPHREMAWKLGVTTATVARAYNIAAEWGLVFSRIGHGTRVRERGDVREPITLREGNERGTLIDFGLLLPTPLQDHALRRQAFENVFARIGRNILDRSLSGYAPDLGYRSHREAGADWLEFLSVESDARDVVVTRGAQEAILLLLSTFTQPGDPVLLEDPTYLGLSHLLRLRKHQIIPLQLDAEGLPPQAIERKVAMSSAKLLFLTPNLQNPTGVTLSTERRRAIGQIAQRHDLLIIENDPFSALVEKDARSSAIASMAPERTFYLASLSKCTGPAMRVCFMRCPPARSQGLEGVKHALTLGGAFLQAEIAGEWIRTGLLDRLCTWQRDAIGRRWSLARSIMGDRLGEKLLPAPFVFLHLPEPWRASEFVSVARQSSVICIEADRFTVGRAGAPQAIRLALSTPATEGEVQRGLEIVAGLMSTYSPSGVTRY</sequence>
<dbReference type="InterPro" id="IPR015421">
    <property type="entry name" value="PyrdxlP-dep_Trfase_major"/>
</dbReference>
<dbReference type="SMART" id="SM00345">
    <property type="entry name" value="HTH_GNTR"/>
    <property type="match status" value="1"/>
</dbReference>